<dbReference type="EMBL" id="AFZX01000016">
    <property type="protein sequence ID" value="EHL08684.1"/>
    <property type="molecule type" value="Genomic_DNA"/>
</dbReference>
<gene>
    <name evidence="1" type="ORF">HMPREF0322_00616</name>
</gene>
<dbReference type="HOGENOM" id="CLU_3167216_0_0_9"/>
<name>G9XI40_DESHA</name>
<evidence type="ECO:0000313" key="1">
    <source>
        <dbReference type="EMBL" id="EHL08684.1"/>
    </source>
</evidence>
<dbReference type="Proteomes" id="UP000004416">
    <property type="component" value="Unassembled WGS sequence"/>
</dbReference>
<sequence length="47" mass="5435">MKTYQKVERNTPCAILKHCLFSFPPLSLKMKRVNIARTAELLQEGET</sequence>
<reference evidence="1 2" key="1">
    <citation type="submission" date="2011-08" db="EMBL/GenBank/DDBJ databases">
        <authorList>
            <person name="Weinstock G."/>
            <person name="Sodergren E."/>
            <person name="Clifton S."/>
            <person name="Fulton L."/>
            <person name="Fulton B."/>
            <person name="Courtney L."/>
            <person name="Fronick C."/>
            <person name="Harrison M."/>
            <person name="Strong C."/>
            <person name="Farmer C."/>
            <person name="Delahaunty K."/>
            <person name="Markovic C."/>
            <person name="Hall O."/>
            <person name="Minx P."/>
            <person name="Tomlinson C."/>
            <person name="Mitreva M."/>
            <person name="Hou S."/>
            <person name="Chen J."/>
            <person name="Wollam A."/>
            <person name="Pepin K.H."/>
            <person name="Johnson M."/>
            <person name="Bhonagiri V."/>
            <person name="Zhang X."/>
            <person name="Suruliraj S."/>
            <person name="Warren W."/>
            <person name="Chinwalla A."/>
            <person name="Mardis E.R."/>
            <person name="Wilson R.K."/>
        </authorList>
    </citation>
    <scope>NUCLEOTIDE SEQUENCE [LARGE SCALE GENOMIC DNA]</scope>
    <source>
        <strain evidence="1 2">DP7</strain>
    </source>
</reference>
<accession>G9XI40</accession>
<evidence type="ECO:0000313" key="2">
    <source>
        <dbReference type="Proteomes" id="UP000004416"/>
    </source>
</evidence>
<comment type="caution">
    <text evidence="1">The sequence shown here is derived from an EMBL/GenBank/DDBJ whole genome shotgun (WGS) entry which is preliminary data.</text>
</comment>
<organism evidence="1 2">
    <name type="scientific">Desulfitobacterium hafniense DP7</name>
    <dbReference type="NCBI Taxonomy" id="537010"/>
    <lineage>
        <taxon>Bacteria</taxon>
        <taxon>Bacillati</taxon>
        <taxon>Bacillota</taxon>
        <taxon>Clostridia</taxon>
        <taxon>Eubacteriales</taxon>
        <taxon>Desulfitobacteriaceae</taxon>
        <taxon>Desulfitobacterium</taxon>
    </lineage>
</organism>
<dbReference type="AlphaFoldDB" id="G9XI40"/>
<protein>
    <submittedName>
        <fullName evidence="1">Uncharacterized protein</fullName>
    </submittedName>
</protein>
<proteinExistence type="predicted"/>